<evidence type="ECO:0000313" key="5">
    <source>
        <dbReference type="EMBL" id="GCC26013.1"/>
    </source>
</evidence>
<accession>A0A401S6K0</accession>
<dbReference type="PANTHER" id="PTHR14614:SF164">
    <property type="entry name" value="HISTONE-ARGININE METHYLTRANSFERASE METTL23"/>
    <property type="match status" value="1"/>
</dbReference>
<dbReference type="Proteomes" id="UP000287033">
    <property type="component" value="Unassembled WGS sequence"/>
</dbReference>
<protein>
    <recommendedName>
        <fullName evidence="7">Methyltransferase-like protein 23</fullName>
    </recommendedName>
</protein>
<sequence length="234" mass="26316">MRSARRPGEKRFVFAEEEPPRVGRVEWLEVAVPEVPDPQYGMYVWPCAVVLAQYVWYSRNTLRGKTILEIGAGAGLPGIVAAKCGANVTLSDSAEIPNCLDNCRLSCQINNLEDVPVIGLTWGQISPDLVLLPQIDIILGSDVFYDTEDFENILTTVFYLIRKNPHALFWTTYQERCADWSIESLLYKWNLKCVHIPLETFKADEEFLAGSNLPGSHSVHMMIITLETNIPSVT</sequence>
<dbReference type="SUPFAM" id="SSF53335">
    <property type="entry name" value="S-adenosyl-L-methionine-dependent methyltransferases"/>
    <property type="match status" value="1"/>
</dbReference>
<dbReference type="EMBL" id="BEZZ01000107">
    <property type="protein sequence ID" value="GCC26013.1"/>
    <property type="molecule type" value="Genomic_DNA"/>
</dbReference>
<dbReference type="InterPro" id="IPR029063">
    <property type="entry name" value="SAM-dependent_MTases_sf"/>
</dbReference>
<proteinExistence type="inferred from homology"/>
<dbReference type="AlphaFoldDB" id="A0A401S6K0"/>
<organism evidence="5 6">
    <name type="scientific">Chiloscyllium punctatum</name>
    <name type="common">Brownbanded bambooshark</name>
    <name type="synonym">Hemiscyllium punctatum</name>
    <dbReference type="NCBI Taxonomy" id="137246"/>
    <lineage>
        <taxon>Eukaryota</taxon>
        <taxon>Metazoa</taxon>
        <taxon>Chordata</taxon>
        <taxon>Craniata</taxon>
        <taxon>Vertebrata</taxon>
        <taxon>Chondrichthyes</taxon>
        <taxon>Elasmobranchii</taxon>
        <taxon>Galeomorphii</taxon>
        <taxon>Galeoidea</taxon>
        <taxon>Orectolobiformes</taxon>
        <taxon>Hemiscylliidae</taxon>
        <taxon>Chiloscyllium</taxon>
    </lineage>
</organism>
<dbReference type="GO" id="GO:0032259">
    <property type="term" value="P:methylation"/>
    <property type="evidence" value="ECO:0007669"/>
    <property type="project" value="UniProtKB-KW"/>
</dbReference>
<keyword evidence="6" id="KW-1185">Reference proteome</keyword>
<dbReference type="STRING" id="137246.A0A401S6K0"/>
<evidence type="ECO:0000256" key="4">
    <source>
        <dbReference type="ARBA" id="ARBA00043988"/>
    </source>
</evidence>
<dbReference type="OMA" id="VIGITWG"/>
<keyword evidence="2" id="KW-0808">Transferase</keyword>
<evidence type="ECO:0008006" key="7">
    <source>
        <dbReference type="Google" id="ProtNLM"/>
    </source>
</evidence>
<keyword evidence="3" id="KW-0949">S-adenosyl-L-methionine</keyword>
<dbReference type="GO" id="GO:0005737">
    <property type="term" value="C:cytoplasm"/>
    <property type="evidence" value="ECO:0007669"/>
    <property type="project" value="TreeGrafter"/>
</dbReference>
<dbReference type="InterPro" id="IPR019410">
    <property type="entry name" value="Methyltransf_16"/>
</dbReference>
<keyword evidence="1" id="KW-0489">Methyltransferase</keyword>
<comment type="caution">
    <text evidence="5">The sequence shown here is derived from an EMBL/GenBank/DDBJ whole genome shotgun (WGS) entry which is preliminary data.</text>
</comment>
<gene>
    <name evidence="5" type="ORF">chiPu_0004427</name>
</gene>
<comment type="similarity">
    <text evidence="4">Belongs to the methyltransferase superfamily. METTL23 family.</text>
</comment>
<dbReference type="Gene3D" id="3.40.50.150">
    <property type="entry name" value="Vaccinia Virus protein VP39"/>
    <property type="match status" value="1"/>
</dbReference>
<name>A0A401S6K0_CHIPU</name>
<evidence type="ECO:0000256" key="1">
    <source>
        <dbReference type="ARBA" id="ARBA00022603"/>
    </source>
</evidence>
<dbReference type="PANTHER" id="PTHR14614">
    <property type="entry name" value="HEPATOCELLULAR CARCINOMA-ASSOCIATED ANTIGEN"/>
    <property type="match status" value="1"/>
</dbReference>
<dbReference type="GO" id="GO:0008168">
    <property type="term" value="F:methyltransferase activity"/>
    <property type="evidence" value="ECO:0007669"/>
    <property type="project" value="UniProtKB-KW"/>
</dbReference>
<dbReference type="Pfam" id="PF10294">
    <property type="entry name" value="Methyltransf_16"/>
    <property type="match status" value="1"/>
</dbReference>
<evidence type="ECO:0000256" key="2">
    <source>
        <dbReference type="ARBA" id="ARBA00022679"/>
    </source>
</evidence>
<reference evidence="5 6" key="1">
    <citation type="journal article" date="2018" name="Nat. Ecol. Evol.">
        <title>Shark genomes provide insights into elasmobranch evolution and the origin of vertebrates.</title>
        <authorList>
            <person name="Hara Y"/>
            <person name="Yamaguchi K"/>
            <person name="Onimaru K"/>
            <person name="Kadota M"/>
            <person name="Koyanagi M"/>
            <person name="Keeley SD"/>
            <person name="Tatsumi K"/>
            <person name="Tanaka K"/>
            <person name="Motone F"/>
            <person name="Kageyama Y"/>
            <person name="Nozu R"/>
            <person name="Adachi N"/>
            <person name="Nishimura O"/>
            <person name="Nakagawa R"/>
            <person name="Tanegashima C"/>
            <person name="Kiyatake I"/>
            <person name="Matsumoto R"/>
            <person name="Murakumo K"/>
            <person name="Nishida K"/>
            <person name="Terakita A"/>
            <person name="Kuratani S"/>
            <person name="Sato K"/>
            <person name="Hyodo S Kuraku.S."/>
        </authorList>
    </citation>
    <scope>NUCLEOTIDE SEQUENCE [LARGE SCALE GENOMIC DNA]</scope>
</reference>
<dbReference type="GO" id="GO:0005634">
    <property type="term" value="C:nucleus"/>
    <property type="evidence" value="ECO:0007669"/>
    <property type="project" value="TreeGrafter"/>
</dbReference>
<dbReference type="OrthoDB" id="407325at2759"/>
<evidence type="ECO:0000313" key="6">
    <source>
        <dbReference type="Proteomes" id="UP000287033"/>
    </source>
</evidence>
<evidence type="ECO:0000256" key="3">
    <source>
        <dbReference type="ARBA" id="ARBA00022691"/>
    </source>
</evidence>